<dbReference type="Proteomes" id="UP000828941">
    <property type="component" value="Chromosome 11"/>
</dbReference>
<gene>
    <name evidence="1" type="ORF">L6164_026420</name>
</gene>
<organism evidence="1 2">
    <name type="scientific">Bauhinia variegata</name>
    <name type="common">Purple orchid tree</name>
    <name type="synonym">Phanera variegata</name>
    <dbReference type="NCBI Taxonomy" id="167791"/>
    <lineage>
        <taxon>Eukaryota</taxon>
        <taxon>Viridiplantae</taxon>
        <taxon>Streptophyta</taxon>
        <taxon>Embryophyta</taxon>
        <taxon>Tracheophyta</taxon>
        <taxon>Spermatophyta</taxon>
        <taxon>Magnoliopsida</taxon>
        <taxon>eudicotyledons</taxon>
        <taxon>Gunneridae</taxon>
        <taxon>Pentapetalae</taxon>
        <taxon>rosids</taxon>
        <taxon>fabids</taxon>
        <taxon>Fabales</taxon>
        <taxon>Fabaceae</taxon>
        <taxon>Cercidoideae</taxon>
        <taxon>Cercideae</taxon>
        <taxon>Bauhiniinae</taxon>
        <taxon>Bauhinia</taxon>
    </lineage>
</organism>
<dbReference type="EMBL" id="CM039436">
    <property type="protein sequence ID" value="KAI4313437.1"/>
    <property type="molecule type" value="Genomic_DNA"/>
</dbReference>
<keyword evidence="2" id="KW-1185">Reference proteome</keyword>
<evidence type="ECO:0000313" key="2">
    <source>
        <dbReference type="Proteomes" id="UP000828941"/>
    </source>
</evidence>
<sequence>MALKAHSLIRLSAKFSLIINLLSCRRLRLHFWKPYHLLGRGIKVFLSIGAENNYNYDIPTAAYAEEFANYLWEHFLGGQHGLLGSATIDGNGIDFFIKHNTPDHVDDLAKKLTELREENNAKFYLSASPNCEYDNEPYLSPAIKNGRFDYIWVQFYNKQYKLCEYDEEYNDPVYLFRTWNTWSSDIPSNSVLFLGLSASDNAVLNGGYIKPEALKNDGLPTIKQASNYGGVMLWNRYYDVLNDPSYSE</sequence>
<proteinExistence type="predicted"/>
<evidence type="ECO:0000313" key="1">
    <source>
        <dbReference type="EMBL" id="KAI4313437.1"/>
    </source>
</evidence>
<protein>
    <submittedName>
        <fullName evidence="1">Uncharacterized protein</fullName>
    </submittedName>
</protein>
<reference evidence="1 2" key="1">
    <citation type="journal article" date="2022" name="DNA Res.">
        <title>Chromosomal-level genome assembly of the orchid tree Bauhinia variegata (Leguminosae; Cercidoideae) supports the allotetraploid origin hypothesis of Bauhinia.</title>
        <authorList>
            <person name="Zhong Y."/>
            <person name="Chen Y."/>
            <person name="Zheng D."/>
            <person name="Pang J."/>
            <person name="Liu Y."/>
            <person name="Luo S."/>
            <person name="Meng S."/>
            <person name="Qian L."/>
            <person name="Wei D."/>
            <person name="Dai S."/>
            <person name="Zhou R."/>
        </authorList>
    </citation>
    <scope>NUCLEOTIDE SEQUENCE [LARGE SCALE GENOMIC DNA]</scope>
    <source>
        <strain evidence="1">BV-YZ2020</strain>
    </source>
</reference>
<accession>A0ACB9LR22</accession>
<name>A0ACB9LR22_BAUVA</name>
<comment type="caution">
    <text evidence="1">The sequence shown here is derived from an EMBL/GenBank/DDBJ whole genome shotgun (WGS) entry which is preliminary data.</text>
</comment>